<feature type="transmembrane region" description="Helical" evidence="1">
    <location>
        <begin position="286"/>
        <end position="308"/>
    </location>
</feature>
<dbReference type="AlphaFoldDB" id="A0A4Q7VWA7"/>
<dbReference type="GO" id="GO:0005829">
    <property type="term" value="C:cytosol"/>
    <property type="evidence" value="ECO:0007669"/>
    <property type="project" value="TreeGrafter"/>
</dbReference>
<keyword evidence="1" id="KW-1133">Transmembrane helix</keyword>
<keyword evidence="3" id="KW-1185">Reference proteome</keyword>
<proteinExistence type="predicted"/>
<dbReference type="GO" id="GO:0046475">
    <property type="term" value="P:glycerophospholipid catabolic process"/>
    <property type="evidence" value="ECO:0007669"/>
    <property type="project" value="TreeGrafter"/>
</dbReference>
<accession>A0A4Q7VWA7</accession>
<dbReference type="Gene3D" id="3.40.1090.10">
    <property type="entry name" value="Cytosolic phospholipase A2 catalytic domain"/>
    <property type="match status" value="1"/>
</dbReference>
<dbReference type="GO" id="GO:0004623">
    <property type="term" value="F:phospholipase A2 activity"/>
    <property type="evidence" value="ECO:0007669"/>
    <property type="project" value="TreeGrafter"/>
</dbReference>
<dbReference type="EMBL" id="SHKP01000005">
    <property type="protein sequence ID" value="RZU01012.1"/>
    <property type="molecule type" value="Genomic_DNA"/>
</dbReference>
<evidence type="ECO:0000313" key="2">
    <source>
        <dbReference type="EMBL" id="RZU01012.1"/>
    </source>
</evidence>
<protein>
    <recommendedName>
        <fullName evidence="4">Patatin-like phospholipase</fullName>
    </recommendedName>
</protein>
<feature type="transmembrane region" description="Helical" evidence="1">
    <location>
        <begin position="320"/>
        <end position="339"/>
    </location>
</feature>
<gene>
    <name evidence="2" type="ORF">EV670_1725</name>
</gene>
<dbReference type="RefSeq" id="WP_207225032.1">
    <property type="nucleotide sequence ID" value="NZ_SHKP01000005.1"/>
</dbReference>
<sequence>MDDALRAHEAERLRVRRQLAGTPADAPTVGLAMSGGGIRSATFCLGLLRGLAQRGQLTRIDYLSTVSGGGYMGAMFGRLVTAVGIVRAQELLARHDSPVLAWLRRNGRYLTPSGSRDLGIAVVSYLRAFFAIHGEFMIVCLPFALFVMAPHIWQATTGARFGFAQWQSWQVLWWPAALGLWLLLAPGLMAGYWVARDTADPGRRRVLMPLRDLVFVALLGLALVLVWAAARPPLPGLQAPLTVPALVLVAISSCAIGMVGAQLRLRFSDDTRSLAVARLRNRLTHALRLVALVAAAMLLFGALDRASWWLLESLASGDPWVWGGVGFGGAVVLLMRALAQPLLQLSQRTQPSSLKAWVPRLVNLLGLVGVAMLVCSWLVLAQLLVFHPQPFAGLEAFGPGARAVMLLALCAVWIGLSAGNEQMANASSLHSFYRARLTRAYLAVGNTGRPIARAAAAVPAGLDAEAARQARRQHHDLLDVTAVVEGDDTGLTSYRPEAAGGPIHLINTCLNQTRDDASGLFNADRKGTLVTASWYGFEVGAEQVVPVPVQPVEGAAGKDTGTLGRWIAVSGAAAAPGAGAYTSRGWALLLYFLGVRLGYWLRSPQPASITGLRRWLWRHAIKPVMLWSEGTATYFGATRPWWYLSDGGHFENTAVYALLKRRLDFMILADCGADADYEFGDLENLVRKARIDLGAEIEFYTRQDAARLFTLAGASLTVLSPEDMADNHSSRGVLLARIRYGAHGGLPAAEGTLLVIKPNLHDALDVDLLAYAQRRPGFPHETTGDQSFDEAQWESYHRLGEDFGRELHPAWLSQIPGWTRHERHPPIVAARLRGQGAAPEAVTRDPLWKRSARATVVGASLGLGASGTLLISLWQVQEALLASQKSEREEVRRLFSDSSKAFGEIEGTCPRITEQDSTRLQQLQTVQGAGSLAPIERDGIGRLLKRVAADDCPVRLQACSQDPLRHTWRTLCANLERSAGPRSAGAFDYWAPPRAAGIGVADLVGHALALLQGGPMPPASGARAQAAAAAALVLPAMADANGEDAAAVLADLQLPAIGRIVEHCPRGAEAASLNIRAYDEPMRELARRLRDPLLVPAAQALTVPSAENVTTTALVQGTRRPVPWPQATLLVRRSDRERQPACIDALQSYLTITLTGLRRVPTEVWLRELPDDPLQRSRVFELWLPPTPGWGAPIGA</sequence>
<feature type="transmembrane region" description="Helical" evidence="1">
    <location>
        <begin position="242"/>
        <end position="265"/>
    </location>
</feature>
<organism evidence="2 3">
    <name type="scientific">Rivibacter subsaxonicus</name>
    <dbReference type="NCBI Taxonomy" id="457575"/>
    <lineage>
        <taxon>Bacteria</taxon>
        <taxon>Pseudomonadati</taxon>
        <taxon>Pseudomonadota</taxon>
        <taxon>Betaproteobacteria</taxon>
        <taxon>Burkholderiales</taxon>
        <taxon>Rivibacter</taxon>
    </lineage>
</organism>
<feature type="transmembrane region" description="Helical" evidence="1">
    <location>
        <begin position="173"/>
        <end position="193"/>
    </location>
</feature>
<keyword evidence="1" id="KW-0812">Transmembrane</keyword>
<evidence type="ECO:0000313" key="3">
    <source>
        <dbReference type="Proteomes" id="UP000293671"/>
    </source>
</evidence>
<feature type="transmembrane region" description="Helical" evidence="1">
    <location>
        <begin position="360"/>
        <end position="380"/>
    </location>
</feature>
<name>A0A4Q7VWA7_9BURK</name>
<reference evidence="2 3" key="1">
    <citation type="submission" date="2019-02" db="EMBL/GenBank/DDBJ databases">
        <title>Genomic Encyclopedia of Type Strains, Phase IV (KMG-IV): sequencing the most valuable type-strain genomes for metagenomic binning, comparative biology and taxonomic classification.</title>
        <authorList>
            <person name="Goeker M."/>
        </authorList>
    </citation>
    <scope>NUCLEOTIDE SEQUENCE [LARGE SCALE GENOMIC DNA]</scope>
    <source>
        <strain evidence="2 3">DSM 19570</strain>
    </source>
</reference>
<keyword evidence="1" id="KW-0472">Membrane</keyword>
<feature type="transmembrane region" description="Helical" evidence="1">
    <location>
        <begin position="400"/>
        <end position="419"/>
    </location>
</feature>
<dbReference type="PANTHER" id="PTHR10728">
    <property type="entry name" value="CYTOSOLIC PHOSPHOLIPASE A2"/>
    <property type="match status" value="1"/>
</dbReference>
<dbReference type="InterPro" id="IPR016035">
    <property type="entry name" value="Acyl_Trfase/lysoPLipase"/>
</dbReference>
<dbReference type="SUPFAM" id="SSF52151">
    <property type="entry name" value="FabD/lysophospholipase-like"/>
    <property type="match status" value="2"/>
</dbReference>
<evidence type="ECO:0000256" key="1">
    <source>
        <dbReference type="SAM" id="Phobius"/>
    </source>
</evidence>
<evidence type="ECO:0008006" key="4">
    <source>
        <dbReference type="Google" id="ProtNLM"/>
    </source>
</evidence>
<feature type="transmembrane region" description="Helical" evidence="1">
    <location>
        <begin position="213"/>
        <end position="230"/>
    </location>
</feature>
<comment type="caution">
    <text evidence="2">The sequence shown here is derived from an EMBL/GenBank/DDBJ whole genome shotgun (WGS) entry which is preliminary data.</text>
</comment>
<feature type="transmembrane region" description="Helical" evidence="1">
    <location>
        <begin position="136"/>
        <end position="153"/>
    </location>
</feature>
<dbReference type="PANTHER" id="PTHR10728:SF40">
    <property type="entry name" value="PATATIN FAMILY PROTEIN"/>
    <property type="match status" value="1"/>
</dbReference>
<dbReference type="Proteomes" id="UP000293671">
    <property type="component" value="Unassembled WGS sequence"/>
</dbReference>